<comment type="caution">
    <text evidence="13">The sequence shown here is derived from an EMBL/GenBank/DDBJ whole genome shotgun (WGS) entry which is preliminary data.</text>
</comment>
<evidence type="ECO:0000256" key="12">
    <source>
        <dbReference type="SAM" id="MobiDB-lite"/>
    </source>
</evidence>
<dbReference type="EC" id="1.14.14.18" evidence="3"/>
<gene>
    <name evidence="13" type="ORF">CYMTET_10019</name>
</gene>
<keyword evidence="8" id="KW-0479">Metal-binding</keyword>
<evidence type="ECO:0000313" key="14">
    <source>
        <dbReference type="Proteomes" id="UP001190700"/>
    </source>
</evidence>
<accession>A0AAE0GQL1</accession>
<keyword evidence="11" id="KW-0408">Iron</keyword>
<protein>
    <recommendedName>
        <fullName evidence="3">heme oxygenase (biliverdin-producing)</fullName>
        <ecNumber evidence="3">1.14.14.18</ecNumber>
    </recommendedName>
</protein>
<keyword evidence="14" id="KW-1185">Reference proteome</keyword>
<evidence type="ECO:0000256" key="3">
    <source>
        <dbReference type="ARBA" id="ARBA00012360"/>
    </source>
</evidence>
<comment type="subcellular location">
    <subcellularLocation>
        <location evidence="1">Plastid</location>
        <location evidence="1">Chloroplast</location>
    </subcellularLocation>
</comment>
<dbReference type="SUPFAM" id="SSF48613">
    <property type="entry name" value="Heme oxygenase-like"/>
    <property type="match status" value="1"/>
</dbReference>
<evidence type="ECO:0000256" key="11">
    <source>
        <dbReference type="ARBA" id="ARBA00023004"/>
    </source>
</evidence>
<sequence length="331" mass="37155">MDLLSLSKCRPTFAHASPQKQAGARSAIQAPRLSSKSFHSSFTWGKSQYGRRCTASKLQILATATEPEKKERKRPGEAKGFVEEMRFVAMKLHTKEQAPKEGGRETPAEAKPMAQWQPTTEGYLNFLVQSKLVYETMEEIVTNEELAIYKDFQNTGLERSAALEKDIAWFKETQGLEPKEIAPDSAAAEYSTLLKQLAKEDPPAFICHFYNTYFAHSAGGRMIGKKMSEMLLDGETLEFYQWEGELSELLEAVRAKLNTTAEGWTREQKDVCLEETEKAFQYSGQVCPFASSIKSTTGVPEGKYVQFKERTFEDRAGVAKPLSLMKTSAPL</sequence>
<name>A0AAE0GQL1_9CHLO</name>
<keyword evidence="7" id="KW-0934">Plastid</keyword>
<organism evidence="13 14">
    <name type="scientific">Cymbomonas tetramitiformis</name>
    <dbReference type="NCBI Taxonomy" id="36881"/>
    <lineage>
        <taxon>Eukaryota</taxon>
        <taxon>Viridiplantae</taxon>
        <taxon>Chlorophyta</taxon>
        <taxon>Pyramimonadophyceae</taxon>
        <taxon>Pyramimonadales</taxon>
        <taxon>Pyramimonadaceae</taxon>
        <taxon>Cymbomonas</taxon>
    </lineage>
</organism>
<dbReference type="EMBL" id="LGRX02003430">
    <property type="protein sequence ID" value="KAK3282233.1"/>
    <property type="molecule type" value="Genomic_DNA"/>
</dbReference>
<evidence type="ECO:0000256" key="4">
    <source>
        <dbReference type="ARBA" id="ARBA00022528"/>
    </source>
</evidence>
<dbReference type="InterPro" id="IPR016951">
    <property type="entry name" value="Haem_Oase_decyc_pln"/>
</dbReference>
<dbReference type="GO" id="GO:0004392">
    <property type="term" value="F:heme oxygenase (decyclizing) activity"/>
    <property type="evidence" value="ECO:0007669"/>
    <property type="project" value="UniProtKB-EC"/>
</dbReference>
<dbReference type="InterPro" id="IPR002051">
    <property type="entry name" value="Haem_Oase"/>
</dbReference>
<dbReference type="PANTHER" id="PTHR35703:SF2">
    <property type="entry name" value="HEME OXYGENASE 1, CHLOROPLASTIC-RELATED"/>
    <property type="match status" value="1"/>
</dbReference>
<dbReference type="GO" id="GO:0046872">
    <property type="term" value="F:metal ion binding"/>
    <property type="evidence" value="ECO:0007669"/>
    <property type="project" value="UniProtKB-KW"/>
</dbReference>
<evidence type="ECO:0000256" key="9">
    <source>
        <dbReference type="ARBA" id="ARBA00022946"/>
    </source>
</evidence>
<dbReference type="Proteomes" id="UP001190700">
    <property type="component" value="Unassembled WGS sequence"/>
</dbReference>
<dbReference type="AlphaFoldDB" id="A0AAE0GQL1"/>
<evidence type="ECO:0000256" key="2">
    <source>
        <dbReference type="ARBA" id="ARBA00006134"/>
    </source>
</evidence>
<dbReference type="InterPro" id="IPR016053">
    <property type="entry name" value="Haem_Oase-like"/>
</dbReference>
<dbReference type="GO" id="GO:0015979">
    <property type="term" value="P:photosynthesis"/>
    <property type="evidence" value="ECO:0007669"/>
    <property type="project" value="UniProtKB-KW"/>
</dbReference>
<keyword evidence="4" id="KW-0150">Chloroplast</keyword>
<reference evidence="13 14" key="1">
    <citation type="journal article" date="2015" name="Genome Biol. Evol.">
        <title>Comparative Genomics of a Bacterivorous Green Alga Reveals Evolutionary Causalities and Consequences of Phago-Mixotrophic Mode of Nutrition.</title>
        <authorList>
            <person name="Burns J.A."/>
            <person name="Paasch A."/>
            <person name="Narechania A."/>
            <person name="Kim E."/>
        </authorList>
    </citation>
    <scope>NUCLEOTIDE SEQUENCE [LARGE SCALE GENOMIC DNA]</scope>
    <source>
        <strain evidence="13 14">PLY_AMNH</strain>
    </source>
</reference>
<evidence type="ECO:0000313" key="13">
    <source>
        <dbReference type="EMBL" id="KAK3282233.1"/>
    </source>
</evidence>
<dbReference type="Gene3D" id="1.20.910.10">
    <property type="entry name" value="Heme oxygenase-like"/>
    <property type="match status" value="1"/>
</dbReference>
<evidence type="ECO:0000256" key="6">
    <source>
        <dbReference type="ARBA" id="ARBA00022617"/>
    </source>
</evidence>
<dbReference type="PANTHER" id="PTHR35703">
    <property type="entry name" value="HEME OXYGENASE 1, CHLOROPLASTIC-RELATED"/>
    <property type="match status" value="1"/>
</dbReference>
<evidence type="ECO:0000256" key="1">
    <source>
        <dbReference type="ARBA" id="ARBA00004229"/>
    </source>
</evidence>
<proteinExistence type="inferred from homology"/>
<dbReference type="CDD" id="cd19165">
    <property type="entry name" value="HemeO"/>
    <property type="match status" value="1"/>
</dbReference>
<keyword evidence="9" id="KW-0809">Transit peptide</keyword>
<evidence type="ECO:0000256" key="7">
    <source>
        <dbReference type="ARBA" id="ARBA00022640"/>
    </source>
</evidence>
<evidence type="ECO:0000256" key="8">
    <source>
        <dbReference type="ARBA" id="ARBA00022723"/>
    </source>
</evidence>
<comment type="similarity">
    <text evidence="2">Belongs to the heme oxygenase family.</text>
</comment>
<feature type="region of interest" description="Disordered" evidence="12">
    <location>
        <begin position="14"/>
        <end position="34"/>
    </location>
</feature>
<keyword evidence="10" id="KW-0560">Oxidoreductase</keyword>
<evidence type="ECO:0000256" key="5">
    <source>
        <dbReference type="ARBA" id="ARBA00022531"/>
    </source>
</evidence>
<evidence type="ECO:0000256" key="10">
    <source>
        <dbReference type="ARBA" id="ARBA00023002"/>
    </source>
</evidence>
<keyword evidence="6" id="KW-0349">Heme</keyword>
<dbReference type="InterPro" id="IPR016084">
    <property type="entry name" value="Haem_Oase-like_multi-hlx"/>
</dbReference>
<dbReference type="GO" id="GO:0009507">
    <property type="term" value="C:chloroplast"/>
    <property type="evidence" value="ECO:0007669"/>
    <property type="project" value="UniProtKB-SubCell"/>
</dbReference>
<dbReference type="GO" id="GO:0006788">
    <property type="term" value="P:heme oxidation"/>
    <property type="evidence" value="ECO:0007669"/>
    <property type="project" value="InterPro"/>
</dbReference>
<keyword evidence="5" id="KW-0602">Photosynthesis</keyword>
<dbReference type="Pfam" id="PF01126">
    <property type="entry name" value="Heme_oxygenase"/>
    <property type="match status" value="1"/>
</dbReference>